<dbReference type="InterPro" id="IPR010982">
    <property type="entry name" value="Lambda_DNA-bd_dom_sf"/>
</dbReference>
<evidence type="ECO:0000313" key="3">
    <source>
        <dbReference type="EMBL" id="AGC22542.1"/>
    </source>
</evidence>
<reference evidence="3" key="1">
    <citation type="submission" date="2012-10" db="EMBL/GenBank/DDBJ databases">
        <title>Genetic organization and function of a novel pre-CTX genome from the environmental Vibrio cholerae O1 strains.</title>
        <authorList>
            <person name="Wang H.X."/>
            <person name="Wang D.C."/>
            <person name="Xiong L.F."/>
            <person name="Wang X.M."/>
            <person name="Zhang L.J."/>
            <person name="Kan B."/>
        </authorList>
    </citation>
    <scope>NUCLEOTIDE SEQUENCE</scope>
    <source>
        <strain evidence="3">VC06-18</strain>
    </source>
</reference>
<dbReference type="Pfam" id="PF01381">
    <property type="entry name" value="HTH_3"/>
    <property type="match status" value="1"/>
</dbReference>
<dbReference type="CDD" id="cd00093">
    <property type="entry name" value="HTH_XRE"/>
    <property type="match status" value="1"/>
</dbReference>
<protein>
    <submittedName>
        <fullName evidence="3 4">RstR1</fullName>
    </submittedName>
</protein>
<dbReference type="GO" id="GO:0003677">
    <property type="term" value="F:DNA binding"/>
    <property type="evidence" value="ECO:0007669"/>
    <property type="project" value="UniProtKB-KW"/>
</dbReference>
<organism evidence="3">
    <name type="scientific">Vibrio cholerae</name>
    <dbReference type="NCBI Taxonomy" id="666"/>
    <lineage>
        <taxon>Bacteria</taxon>
        <taxon>Pseudomonadati</taxon>
        <taxon>Pseudomonadota</taxon>
        <taxon>Gammaproteobacteria</taxon>
        <taxon>Vibrionales</taxon>
        <taxon>Vibrionaceae</taxon>
        <taxon>Vibrio</taxon>
    </lineage>
</organism>
<name>L7SSV5_VIBCL</name>
<dbReference type="InterPro" id="IPR001387">
    <property type="entry name" value="Cro/C1-type_HTH"/>
</dbReference>
<sequence length="130" mass="14997">MKDVLKEARLSEGLTQEQVAQKVKVAKQTYLKWENGETEPKATQIALLSKALKITPNEICYGKKNEQCTFDEFVLKLARSGAPKDLITMVSWECIDDMDHFFFMLDTYMRVKDADLEAMLTVRDIEESLR</sequence>
<dbReference type="EMBL" id="KP768424">
    <property type="protein sequence ID" value="ALA63901.1"/>
    <property type="molecule type" value="Genomic_DNA"/>
</dbReference>
<evidence type="ECO:0000259" key="2">
    <source>
        <dbReference type="PROSITE" id="PS50943"/>
    </source>
</evidence>
<dbReference type="Gene3D" id="1.10.260.40">
    <property type="entry name" value="lambda repressor-like DNA-binding domains"/>
    <property type="match status" value="1"/>
</dbReference>
<dbReference type="RefSeq" id="WP_258534056.1">
    <property type="nucleotide sequence ID" value="NZ_CP080465.1"/>
</dbReference>
<dbReference type="SUPFAM" id="SSF47413">
    <property type="entry name" value="lambda repressor-like DNA-binding domains"/>
    <property type="match status" value="1"/>
</dbReference>
<evidence type="ECO:0000313" key="4">
    <source>
        <dbReference type="EMBL" id="ALA63901.1"/>
    </source>
</evidence>
<proteinExistence type="predicted"/>
<keyword evidence="1" id="KW-0238">DNA-binding</keyword>
<dbReference type="SMART" id="SM00530">
    <property type="entry name" value="HTH_XRE"/>
    <property type="match status" value="1"/>
</dbReference>
<dbReference type="PANTHER" id="PTHR46558">
    <property type="entry name" value="TRACRIPTIONAL REGULATORY PROTEIN-RELATED-RELATED"/>
    <property type="match status" value="1"/>
</dbReference>
<dbReference type="EMBL" id="JX969003">
    <property type="protein sequence ID" value="AGC22542.1"/>
    <property type="molecule type" value="Genomic_DNA"/>
</dbReference>
<evidence type="ECO:0000256" key="1">
    <source>
        <dbReference type="ARBA" id="ARBA00023125"/>
    </source>
</evidence>
<dbReference type="PROSITE" id="PS50943">
    <property type="entry name" value="HTH_CROC1"/>
    <property type="match status" value="1"/>
</dbReference>
<dbReference type="AlphaFoldDB" id="L7SSV5"/>
<accession>L7SSV5</accession>
<reference evidence="4" key="2">
    <citation type="submission" date="2015-02" db="EMBL/GenBank/DDBJ databases">
        <title>The potential ability of pre-CTXZJF carried by environmental Vibrio cholerae O1 strains in toxigenicity conversion.</title>
        <authorList>
            <person name="Wang H."/>
            <person name="Kan B."/>
        </authorList>
    </citation>
    <scope>NUCLEOTIDE SEQUENCE</scope>
    <source>
        <strain evidence="4">VC06-18</strain>
    </source>
</reference>
<feature type="domain" description="HTH cro/C1-type" evidence="2">
    <location>
        <begin position="5"/>
        <end position="59"/>
    </location>
</feature>
<dbReference type="PANTHER" id="PTHR46558:SF4">
    <property type="entry name" value="DNA-BIDING PHAGE PROTEIN"/>
    <property type="match status" value="1"/>
</dbReference>
<gene>
    <name evidence="4" type="primary">rstR1</name>
</gene>